<evidence type="ECO:0000313" key="1">
    <source>
        <dbReference type="EMBL" id="OFJ47573.1"/>
    </source>
</evidence>
<reference evidence="1 2" key="1">
    <citation type="submission" date="2016-10" db="EMBL/GenBank/DDBJ databases">
        <title>Updated version of Genome Assembly of Janthinobacterium lividum ERGS5:01.</title>
        <authorList>
            <person name="Kumar R."/>
            <person name="Acharya V."/>
            <person name="Singh D."/>
        </authorList>
    </citation>
    <scope>NUCLEOTIDE SEQUENCE [LARGE SCALE GENOMIC DNA]</scope>
    <source>
        <strain evidence="1 2">ERGS5:01</strain>
    </source>
</reference>
<protein>
    <submittedName>
        <fullName evidence="1">Uncharacterized protein</fullName>
    </submittedName>
</protein>
<dbReference type="Proteomes" id="UP000092634">
    <property type="component" value="Unassembled WGS sequence"/>
</dbReference>
<dbReference type="AlphaFoldDB" id="A0A1E8PMM6"/>
<dbReference type="EMBL" id="MAQB02000004">
    <property type="protein sequence ID" value="OFJ47573.1"/>
    <property type="molecule type" value="Genomic_DNA"/>
</dbReference>
<gene>
    <name evidence="1" type="ORF">BA896_023195</name>
</gene>
<proteinExistence type="predicted"/>
<organism evidence="1 2">
    <name type="scientific">Janthinobacterium lividum</name>
    <dbReference type="NCBI Taxonomy" id="29581"/>
    <lineage>
        <taxon>Bacteria</taxon>
        <taxon>Pseudomonadati</taxon>
        <taxon>Pseudomonadota</taxon>
        <taxon>Betaproteobacteria</taxon>
        <taxon>Burkholderiales</taxon>
        <taxon>Oxalobacteraceae</taxon>
        <taxon>Janthinobacterium</taxon>
    </lineage>
</organism>
<evidence type="ECO:0000313" key="2">
    <source>
        <dbReference type="Proteomes" id="UP000092634"/>
    </source>
</evidence>
<sequence length="80" mass="8867">MRIHAPIDGLSDSERTMLIDGLRALRRERGKAWNDACDAADLAGRRRPALRPFSIHDIIRLAERLGGSVAHRLDDRAPGA</sequence>
<comment type="caution">
    <text evidence="1">The sequence shown here is derived from an EMBL/GenBank/DDBJ whole genome shotgun (WGS) entry which is preliminary data.</text>
</comment>
<accession>A0A1E8PMM6</accession>
<name>A0A1E8PMM6_9BURK</name>